<reference evidence="3" key="1">
    <citation type="submission" date="2023-08" db="EMBL/GenBank/DDBJ databases">
        <authorList>
            <person name="Chen Y."/>
            <person name="Shah S."/>
            <person name="Dougan E. K."/>
            <person name="Thang M."/>
            <person name="Chan C."/>
        </authorList>
    </citation>
    <scope>NUCLEOTIDE SEQUENCE</scope>
</reference>
<gene>
    <name evidence="3" type="ORF">EVOR1521_LOCUS17742</name>
</gene>
<dbReference type="AlphaFoldDB" id="A0AA36IRM1"/>
<sequence length="1242" mass="137869">MQTTEWDARFLSAKVSYCLEQALRSLGTTFEESQKDVLKTSNRVSKKYSRKKQDETLLGMDNRNSNSGSATRLAGRGNPLRTGALIHLRGPGGGLTVADDKAVVMRWAGDTSDQKFVVEAAEEERFGFSSALGEQVVSGGLVRLRALRDASLVRIKAIERPPKADEESGAAEHWNLVTAAERGGTDPDTLFSLMIWREEEYRSARRFAMHVRPLNKGCLEVRSFRPCNENDMPPDFADVGWRIAAINGRPATSEEIESILAQARQDLDDDLLSEDPQPLCSSESMRSKSQKFQPARTGSLATDGKATKYRVCFEKAYGNDMVVGVGERVVLRVASVPGAGAAAGAVVGFAVEIGHGPSGLESGSGTRAVTVSDLADPLPLTIENADIGSRDDPPLYSWAAEEIRRRAEASQLRASLAEKCRVAVVVGFNSRANGLRGAMQACNRELHLRMLRLLVSLVRGYREVEVQFDSHDEVMEELRFSSVSLDNAQPLTVQAVDAEDGAAASAGVQAGDEVVEAEVDKNGNRDSLYRSTKEIVQALGLRPTLTAAKSRLPVLERGVVAASPRPSPPPAGASPPLSLLFRSPERVPVDSGVQKVLVAEAGLVAQLLPSWEEISRPEEGEPVGSKSATAARLLRHDEFFRLKCSLVTSLLRQGWELRYAGFAESAMLLHQQLDALTRETIRARFPSLAEETKEGLLSEQLDVLTASWAAVPRLVKEQQPEQLRKLFRHDVELVAIHDAVDAAYKAWIDQTCDSNIIVEMPRVLQRFVERVRPPYAIEALSSAWILRAWFTPEHQREYEAVQRVVSRFTEIYENTEQYWMRKLEGAALRMERTQEQLERALESADMRVALIPSDTAEEELRRIQGLLTPDELVLRSELQLGVGKDAQLIPAGLKLMRRGQVVDRFKPDISCTELHRRLPELATQDGSDLRLLFGGDGYNEARKQASEAIGELGAIIRVVKTAVAAFPDVAAQCQELLDKHHKGELRAVTQENKIRIQIQEKEAEEMVRTANIRLMLAEGQKKAAEEKLREAEQERVMAELAKQDSQKRADQWWENLQVMAKEKDMLENEKARLENEKLQWTQVQSLMELEKSELQADIQNAKEERKRLEHAAEKWHHTLQTVKAQAEEKEAHLKEIQAILQKQQEEAQSKSNAQEESTNFTVSQLLTVLSKAFNGEAPPAPVSPAPIARPVSEEPADHAMKMFTRLYSTTSAAPRPSVQGSAYRPAHTARELSAEGSGTDRR</sequence>
<feature type="region of interest" description="Disordered" evidence="2">
    <location>
        <begin position="1207"/>
        <end position="1242"/>
    </location>
</feature>
<evidence type="ECO:0000256" key="1">
    <source>
        <dbReference type="SAM" id="Coils"/>
    </source>
</evidence>
<feature type="coiled-coil region" evidence="1">
    <location>
        <begin position="1007"/>
        <end position="1153"/>
    </location>
</feature>
<feature type="region of interest" description="Disordered" evidence="2">
    <location>
        <begin position="1177"/>
        <end position="1196"/>
    </location>
</feature>
<feature type="compositionally biased region" description="Basic and acidic residues" evidence="2">
    <location>
        <begin position="1228"/>
        <end position="1242"/>
    </location>
</feature>
<comment type="caution">
    <text evidence="3">The sequence shown here is derived from an EMBL/GenBank/DDBJ whole genome shotgun (WGS) entry which is preliminary data.</text>
</comment>
<evidence type="ECO:0000313" key="3">
    <source>
        <dbReference type="EMBL" id="CAJ1392707.1"/>
    </source>
</evidence>
<evidence type="ECO:0000256" key="2">
    <source>
        <dbReference type="SAM" id="MobiDB-lite"/>
    </source>
</evidence>
<dbReference type="EMBL" id="CAUJNA010002380">
    <property type="protein sequence ID" value="CAJ1392707.1"/>
    <property type="molecule type" value="Genomic_DNA"/>
</dbReference>
<evidence type="ECO:0000313" key="4">
    <source>
        <dbReference type="Proteomes" id="UP001178507"/>
    </source>
</evidence>
<feature type="coiled-coil region" evidence="1">
    <location>
        <begin position="820"/>
        <end position="847"/>
    </location>
</feature>
<accession>A0AA36IRM1</accession>
<keyword evidence="4" id="KW-1185">Reference proteome</keyword>
<feature type="region of interest" description="Disordered" evidence="2">
    <location>
        <begin position="43"/>
        <end position="76"/>
    </location>
</feature>
<feature type="region of interest" description="Disordered" evidence="2">
    <location>
        <begin position="276"/>
        <end position="299"/>
    </location>
</feature>
<protein>
    <submittedName>
        <fullName evidence="3">Uncharacterized protein</fullName>
    </submittedName>
</protein>
<keyword evidence="1" id="KW-0175">Coiled coil</keyword>
<dbReference type="Proteomes" id="UP001178507">
    <property type="component" value="Unassembled WGS sequence"/>
</dbReference>
<organism evidence="3 4">
    <name type="scientific">Effrenium voratum</name>
    <dbReference type="NCBI Taxonomy" id="2562239"/>
    <lineage>
        <taxon>Eukaryota</taxon>
        <taxon>Sar</taxon>
        <taxon>Alveolata</taxon>
        <taxon>Dinophyceae</taxon>
        <taxon>Suessiales</taxon>
        <taxon>Symbiodiniaceae</taxon>
        <taxon>Effrenium</taxon>
    </lineage>
</organism>
<name>A0AA36IRM1_9DINO</name>
<proteinExistence type="predicted"/>